<name>A0A5C3LP75_9AGAR</name>
<dbReference type="AlphaFoldDB" id="A0A5C3LP75"/>
<dbReference type="STRING" id="68775.A0A5C3LP75"/>
<dbReference type="InterPro" id="IPR048024">
    <property type="entry name" value="Fxna-like_M28_dom"/>
</dbReference>
<keyword evidence="8" id="KW-0256">Endoplasmic reticulum</keyword>
<dbReference type="SUPFAM" id="SSF53187">
    <property type="entry name" value="Zn-dependent exopeptidases"/>
    <property type="match status" value="1"/>
</dbReference>
<evidence type="ECO:0000256" key="6">
    <source>
        <dbReference type="ARBA" id="ARBA00022723"/>
    </source>
</evidence>
<keyword evidence="18" id="KW-1185">Reference proteome</keyword>
<comment type="similarity">
    <text evidence="3 14">Belongs to the peptidase M28 family.</text>
</comment>
<dbReference type="PANTHER" id="PTHR12147">
    <property type="entry name" value="METALLOPEPTIDASE M28 FAMILY MEMBER"/>
    <property type="match status" value="1"/>
</dbReference>
<organism evidence="17 18">
    <name type="scientific">Crucibulum laeve</name>
    <dbReference type="NCBI Taxonomy" id="68775"/>
    <lineage>
        <taxon>Eukaryota</taxon>
        <taxon>Fungi</taxon>
        <taxon>Dikarya</taxon>
        <taxon>Basidiomycota</taxon>
        <taxon>Agaricomycotina</taxon>
        <taxon>Agaricomycetes</taxon>
        <taxon>Agaricomycetidae</taxon>
        <taxon>Agaricales</taxon>
        <taxon>Agaricineae</taxon>
        <taxon>Nidulariaceae</taxon>
        <taxon>Crucibulum</taxon>
    </lineage>
</organism>
<feature type="transmembrane region" description="Helical" evidence="15">
    <location>
        <begin position="600"/>
        <end position="616"/>
    </location>
</feature>
<dbReference type="FunFam" id="3.40.630.10:FF:000008">
    <property type="entry name" value="Endoplasmic reticulum metallopeptidase 1"/>
    <property type="match status" value="1"/>
</dbReference>
<keyword evidence="7 14" id="KW-0378">Hydrolase</keyword>
<keyword evidence="9 14" id="KW-0862">Zinc</keyword>
<keyword evidence="10 15" id="KW-1133">Transmembrane helix</keyword>
<keyword evidence="6 14" id="KW-0479">Metal-binding</keyword>
<keyword evidence="5 15" id="KW-0812">Transmembrane</keyword>
<gene>
    <name evidence="17" type="ORF">BDQ12DRAFT_690347</name>
</gene>
<proteinExistence type="inferred from homology"/>
<feature type="transmembrane region" description="Helical" evidence="15">
    <location>
        <begin position="410"/>
        <end position="434"/>
    </location>
</feature>
<evidence type="ECO:0000256" key="15">
    <source>
        <dbReference type="SAM" id="Phobius"/>
    </source>
</evidence>
<dbReference type="Gene3D" id="3.40.630.10">
    <property type="entry name" value="Zn peptidases"/>
    <property type="match status" value="1"/>
</dbReference>
<protein>
    <recommendedName>
        <fullName evidence="14">Peptide hydrolase</fullName>
        <ecNumber evidence="14">3.4.-.-</ecNumber>
    </recommendedName>
</protein>
<feature type="transmembrane region" description="Helical" evidence="15">
    <location>
        <begin position="568"/>
        <end position="588"/>
    </location>
</feature>
<evidence type="ECO:0000256" key="8">
    <source>
        <dbReference type="ARBA" id="ARBA00022824"/>
    </source>
</evidence>
<feature type="transmembrane region" description="Helical" evidence="15">
    <location>
        <begin position="474"/>
        <end position="493"/>
    </location>
</feature>
<dbReference type="GO" id="GO:0006508">
    <property type="term" value="P:proteolysis"/>
    <property type="evidence" value="ECO:0007669"/>
    <property type="project" value="UniProtKB-KW"/>
</dbReference>
<evidence type="ECO:0000256" key="12">
    <source>
        <dbReference type="ARBA" id="ARBA00023136"/>
    </source>
</evidence>
<dbReference type="PANTHER" id="PTHR12147:SF22">
    <property type="entry name" value="ENDOPLASMIC RETICULUM METALLOPEPTIDASE 1"/>
    <property type="match status" value="1"/>
</dbReference>
<evidence type="ECO:0000256" key="11">
    <source>
        <dbReference type="ARBA" id="ARBA00023049"/>
    </source>
</evidence>
<comment type="subcellular location">
    <subcellularLocation>
        <location evidence="2">Endoplasmic reticulum membrane</location>
        <topology evidence="2">Multi-pass membrane protein</topology>
    </subcellularLocation>
</comment>
<dbReference type="EMBL" id="ML213637">
    <property type="protein sequence ID" value="TFK34083.1"/>
    <property type="molecule type" value="Genomic_DNA"/>
</dbReference>
<dbReference type="EC" id="3.4.-.-" evidence="14"/>
<evidence type="ECO:0000256" key="9">
    <source>
        <dbReference type="ARBA" id="ARBA00022833"/>
    </source>
</evidence>
<dbReference type="GO" id="GO:0046872">
    <property type="term" value="F:metal ion binding"/>
    <property type="evidence" value="ECO:0007669"/>
    <property type="project" value="UniProtKB-KW"/>
</dbReference>
<keyword evidence="4 14" id="KW-0645">Protease</keyword>
<evidence type="ECO:0000256" key="10">
    <source>
        <dbReference type="ARBA" id="ARBA00022989"/>
    </source>
</evidence>
<evidence type="ECO:0000256" key="13">
    <source>
        <dbReference type="ARBA" id="ARBA00023180"/>
    </source>
</evidence>
<dbReference type="CDD" id="cd03875">
    <property type="entry name" value="M28_Fxna_like"/>
    <property type="match status" value="1"/>
</dbReference>
<dbReference type="OrthoDB" id="76293at2759"/>
<evidence type="ECO:0000256" key="7">
    <source>
        <dbReference type="ARBA" id="ARBA00022801"/>
    </source>
</evidence>
<feature type="transmembrane region" description="Helical" evidence="15">
    <location>
        <begin position="499"/>
        <end position="518"/>
    </location>
</feature>
<dbReference type="Pfam" id="PF04389">
    <property type="entry name" value="Peptidase_M28"/>
    <property type="match status" value="1"/>
</dbReference>
<evidence type="ECO:0000256" key="14">
    <source>
        <dbReference type="RuleBase" id="RU361240"/>
    </source>
</evidence>
<feature type="domain" description="Peptidase M28" evidence="16">
    <location>
        <begin position="137"/>
        <end position="330"/>
    </location>
</feature>
<keyword evidence="11" id="KW-0482">Metalloprotease</keyword>
<evidence type="ECO:0000313" key="18">
    <source>
        <dbReference type="Proteomes" id="UP000308652"/>
    </source>
</evidence>
<dbReference type="Proteomes" id="UP000308652">
    <property type="component" value="Unassembled WGS sequence"/>
</dbReference>
<dbReference type="GO" id="GO:0008235">
    <property type="term" value="F:metalloexopeptidase activity"/>
    <property type="evidence" value="ECO:0007669"/>
    <property type="project" value="InterPro"/>
</dbReference>
<dbReference type="GO" id="GO:0005789">
    <property type="term" value="C:endoplasmic reticulum membrane"/>
    <property type="evidence" value="ECO:0007669"/>
    <property type="project" value="UniProtKB-SubCell"/>
</dbReference>
<dbReference type="InterPro" id="IPR007484">
    <property type="entry name" value="Peptidase_M28"/>
</dbReference>
<reference evidence="17 18" key="1">
    <citation type="journal article" date="2019" name="Nat. Ecol. Evol.">
        <title>Megaphylogeny resolves global patterns of mushroom evolution.</title>
        <authorList>
            <person name="Varga T."/>
            <person name="Krizsan K."/>
            <person name="Foldi C."/>
            <person name="Dima B."/>
            <person name="Sanchez-Garcia M."/>
            <person name="Sanchez-Ramirez S."/>
            <person name="Szollosi G.J."/>
            <person name="Szarkandi J.G."/>
            <person name="Papp V."/>
            <person name="Albert L."/>
            <person name="Andreopoulos W."/>
            <person name="Angelini C."/>
            <person name="Antonin V."/>
            <person name="Barry K.W."/>
            <person name="Bougher N.L."/>
            <person name="Buchanan P."/>
            <person name="Buyck B."/>
            <person name="Bense V."/>
            <person name="Catcheside P."/>
            <person name="Chovatia M."/>
            <person name="Cooper J."/>
            <person name="Damon W."/>
            <person name="Desjardin D."/>
            <person name="Finy P."/>
            <person name="Geml J."/>
            <person name="Haridas S."/>
            <person name="Hughes K."/>
            <person name="Justo A."/>
            <person name="Karasinski D."/>
            <person name="Kautmanova I."/>
            <person name="Kiss B."/>
            <person name="Kocsube S."/>
            <person name="Kotiranta H."/>
            <person name="LaButti K.M."/>
            <person name="Lechner B.E."/>
            <person name="Liimatainen K."/>
            <person name="Lipzen A."/>
            <person name="Lukacs Z."/>
            <person name="Mihaltcheva S."/>
            <person name="Morgado L.N."/>
            <person name="Niskanen T."/>
            <person name="Noordeloos M.E."/>
            <person name="Ohm R.A."/>
            <person name="Ortiz-Santana B."/>
            <person name="Ovrebo C."/>
            <person name="Racz N."/>
            <person name="Riley R."/>
            <person name="Savchenko A."/>
            <person name="Shiryaev A."/>
            <person name="Soop K."/>
            <person name="Spirin V."/>
            <person name="Szebenyi C."/>
            <person name="Tomsovsky M."/>
            <person name="Tulloss R.E."/>
            <person name="Uehling J."/>
            <person name="Grigoriev I.V."/>
            <person name="Vagvolgyi C."/>
            <person name="Papp T."/>
            <person name="Martin F.M."/>
            <person name="Miettinen O."/>
            <person name="Hibbett D.S."/>
            <person name="Nagy L.G."/>
        </authorList>
    </citation>
    <scope>NUCLEOTIDE SEQUENCE [LARGE SCALE GENOMIC DNA]</scope>
    <source>
        <strain evidence="17 18">CBS 166.37</strain>
    </source>
</reference>
<keyword evidence="12 15" id="KW-0472">Membrane</keyword>
<evidence type="ECO:0000256" key="4">
    <source>
        <dbReference type="ARBA" id="ARBA00022670"/>
    </source>
</evidence>
<evidence type="ECO:0000256" key="5">
    <source>
        <dbReference type="ARBA" id="ARBA00022692"/>
    </source>
</evidence>
<sequence length="859" mass="93817">MVSRSRWGPIRSLLALSPILIGAPLLGFRQHYALPEPLTELIDPVTNLPQISESRILGFAKHLSEDIGYRTVGTLEHALADTWMVEKAEEVKKNCERVVAATGKKLECEVWRQEGSGSHRFDMMNKRLYKTYVNLTNIVVRISDGTPEGKEHAVLINAHLDSTLPSPGAADDAISVGVMLDCMRVLVDTPEWTPKHSIVFLFNHAEESLQDGSHLFSTQHPIASTVRAVINLEAAGTTGRELLFQATSEQMIEAYSHVPRPFGTIFANDIFSSGIILSDTDFRQFEQYLNVTGLDMAIVGNSYLYHMRKDLVENIEAGVAQNMAENTLALLQYLSAEGSPLPELTEGYTRPSTVFFTHIGIFFIYSFATAKILYGILFAASIVFVLATYTSPAPALKKSTGVWNEQTRGMFSAVVGVIGTVIVPNLVALVMRLVLGKGMSWFSSPFLPMALYAPPALLGVLLSQYFFGPVREQTALNALLLMQSGIAFGMQMLNVGSAALFFISALPLFFVLLINPLLSGSSKEISLATYALAQVFPLLTGTLVMLPIVEVFVPLTGRIGADAPADNIIATIVAVIGAQGLPLAFPFIHRFGRKTISRGIIFASIATSVMIAVFALKEPFDSMHQKRLFVLHLENVTTSEHHLHIASADGAPGFDLLVKDIVQEFGTADVAPIPVVMDDYNSDWDSLYPFSAFLNPFKVPLRVEPGYASPWVNNQGFVVSAVNDVKDVAAGTRSLTLQVSHPGLIWTVIAFDAHVLKWSLDDNPPDEHARHHVKEASFYGSDVWSLDLVIKLPENPAESGLSVNFIGLQEKGMWPGKKFVKEEGGVAMKLFEQLDGWLDEKTGGTVDALLLGCVAGVTV</sequence>
<feature type="transmembrane region" description="Helical" evidence="15">
    <location>
        <begin position="446"/>
        <end position="467"/>
    </location>
</feature>
<evidence type="ECO:0000256" key="1">
    <source>
        <dbReference type="ARBA" id="ARBA00001947"/>
    </source>
</evidence>
<evidence type="ECO:0000256" key="3">
    <source>
        <dbReference type="ARBA" id="ARBA00010918"/>
    </source>
</evidence>
<keyword evidence="13" id="KW-0325">Glycoprotein</keyword>
<feature type="non-terminal residue" evidence="17">
    <location>
        <position position="859"/>
    </location>
</feature>
<feature type="transmembrane region" description="Helical" evidence="15">
    <location>
        <begin position="362"/>
        <end position="389"/>
    </location>
</feature>
<feature type="transmembrane region" description="Helical" evidence="15">
    <location>
        <begin position="530"/>
        <end position="548"/>
    </location>
</feature>
<dbReference type="InterPro" id="IPR045175">
    <property type="entry name" value="M28_fam"/>
</dbReference>
<evidence type="ECO:0000313" key="17">
    <source>
        <dbReference type="EMBL" id="TFK34083.1"/>
    </source>
</evidence>
<evidence type="ECO:0000256" key="2">
    <source>
        <dbReference type="ARBA" id="ARBA00004477"/>
    </source>
</evidence>
<comment type="cofactor">
    <cofactor evidence="1">
        <name>Zn(2+)</name>
        <dbReference type="ChEBI" id="CHEBI:29105"/>
    </cofactor>
</comment>
<evidence type="ECO:0000259" key="16">
    <source>
        <dbReference type="Pfam" id="PF04389"/>
    </source>
</evidence>
<accession>A0A5C3LP75</accession>